<geneLocation type="plasmid" evidence="2 4">
    <name>CBMB27-p1</name>
</geneLocation>
<dbReference type="Pfam" id="PF08878">
    <property type="entry name" value="HamA"/>
    <property type="match status" value="1"/>
</dbReference>
<dbReference type="EMBL" id="FOPK01000040">
    <property type="protein sequence ID" value="SFH65608.1"/>
    <property type="molecule type" value="Genomic_DNA"/>
</dbReference>
<reference evidence="2 4" key="1">
    <citation type="submission" date="2016-04" db="EMBL/GenBank/DDBJ databases">
        <title>Complete genome sequencing and analysis of CBMB27, Methylobacterium phyllosphaerae isolated from leaf tissues of rice (Oryza sativa L.).</title>
        <authorList>
            <person name="Lee Y."/>
            <person name="Hwangbo K."/>
            <person name="Chung H."/>
            <person name="Yoo J."/>
            <person name="Kim K.Y."/>
            <person name="Sa T.M."/>
            <person name="Um Y."/>
            <person name="Madhaiyan M."/>
        </authorList>
    </citation>
    <scope>NUCLEOTIDE SEQUENCE [LARGE SCALE GENOMIC DNA]</scope>
    <source>
        <strain evidence="2 4">CBMB27</strain>
        <plasmid evidence="2 4">CBMB27-p1</plasmid>
    </source>
</reference>
<evidence type="ECO:0000313" key="4">
    <source>
        <dbReference type="Proteomes" id="UP000185487"/>
    </source>
</evidence>
<evidence type="ECO:0000313" key="3">
    <source>
        <dbReference type="EMBL" id="SFH65608.1"/>
    </source>
</evidence>
<evidence type="ECO:0000259" key="1">
    <source>
        <dbReference type="Pfam" id="PF08878"/>
    </source>
</evidence>
<feature type="domain" description="Anti-bacteriophage protein A/HamA C-terminal" evidence="1">
    <location>
        <begin position="4"/>
        <end position="253"/>
    </location>
</feature>
<evidence type="ECO:0000313" key="2">
    <source>
        <dbReference type="EMBL" id="APT34984.1"/>
    </source>
</evidence>
<dbReference type="Proteomes" id="UP000199140">
    <property type="component" value="Unassembled WGS sequence"/>
</dbReference>
<dbReference type="RefSeq" id="WP_075382159.1">
    <property type="nucleotide sequence ID" value="NZ_CP015368.1"/>
</dbReference>
<dbReference type="KEGG" id="mphy:MCBMB27_05693"/>
<organism evidence="3 5">
    <name type="scientific">Methylobacterium phyllosphaerae</name>
    <dbReference type="NCBI Taxonomy" id="418223"/>
    <lineage>
        <taxon>Bacteria</taxon>
        <taxon>Pseudomonadati</taxon>
        <taxon>Pseudomonadota</taxon>
        <taxon>Alphaproteobacteria</taxon>
        <taxon>Hyphomicrobiales</taxon>
        <taxon>Methylobacteriaceae</taxon>
        <taxon>Methylobacterium</taxon>
    </lineage>
</organism>
<keyword evidence="2" id="KW-0614">Plasmid</keyword>
<dbReference type="InterPro" id="IPR014976">
    <property type="entry name" value="AbpA_HamA_C"/>
</dbReference>
<evidence type="ECO:0000313" key="5">
    <source>
        <dbReference type="Proteomes" id="UP000199140"/>
    </source>
</evidence>
<accession>A0AAE8HXP8</accession>
<keyword evidence="4" id="KW-1185">Reference proteome</keyword>
<dbReference type="AlphaFoldDB" id="A0AAE8HXP8"/>
<name>A0AAE8HXP8_9HYPH</name>
<proteinExistence type="predicted"/>
<gene>
    <name evidence="2" type="ORF">MCBMB27_05693</name>
    <name evidence="3" type="ORF">SAMN05192567_14017</name>
</gene>
<dbReference type="EMBL" id="CP015368">
    <property type="protein sequence ID" value="APT34984.1"/>
    <property type="molecule type" value="Genomic_DNA"/>
</dbReference>
<protein>
    <submittedName>
        <fullName evidence="2">VrlR-like protein</fullName>
    </submittedName>
</protein>
<sequence>MTKLFETWCVHDNSERGLKRYLKLTEKKGGRAAVLDHLGETVRSHYERLDRIADDVSQLGFQGAAAILKEVLPTTPRAQSGDLGEILASELTEELLEFEVPVRRMRFKDGREVPMRGDDFIGVNFCADDDGLWLLKGEAKSRGTLNRTTITEAREALQRHEGRCTPMSLLFVANRLLESDNPDEVALGRLIRNEVGRKALAKNRIDHALFTLSGNGPVQALAEDFEAAERGRGHAVINLHVEDYADFIESIFMQAADLGDG</sequence>
<reference evidence="3 5" key="2">
    <citation type="submission" date="2016-10" db="EMBL/GenBank/DDBJ databases">
        <authorList>
            <person name="Varghese N."/>
            <person name="Submissions S."/>
        </authorList>
    </citation>
    <scope>NUCLEOTIDE SEQUENCE [LARGE SCALE GENOMIC DNA]</scope>
    <source>
        <strain evidence="3 5">CBMB27</strain>
    </source>
</reference>
<dbReference type="Proteomes" id="UP000185487">
    <property type="component" value="Plasmid CBMB27-p1"/>
</dbReference>